<evidence type="ECO:0000256" key="1">
    <source>
        <dbReference type="ARBA" id="ARBA00004651"/>
    </source>
</evidence>
<keyword evidence="5 7" id="KW-1133">Transmembrane helix</keyword>
<keyword evidence="6 7" id="KW-0472">Membrane</keyword>
<sequence length="712" mass="81246">MLQKKEKSYKQTMKLNRFLANKYVIAARCIFTDIFFFLLVSYIVNIICNFPKLVKNLEHPEKYIGLSNLIPDFVKISTYPILKVIYIIVGVGCLLCNIVMIYQIRSGFAEENLNVGQKGVARWTTNKEIKEQYREIPDRDKEFPGYGGTIISRIGKNLYIDHSVINNLIIGITRSGKGEMFVIPSIDVYSRAEKKTSMIITDPKMELYKCSKETLEKRGYIVHLLNLDDPLHSMGFNPLEQIKEEYMNGNYAEAELLAQAFSYSIFNPDSPANTDSFWQDTSSSLLTALILAHVDDCLREHEEEKINMYSIINTFTELATITNEKNPNVTALDSYFAQRPALDRAKMKYAGIQVTGDRTKGSIFASMLTKLTIFTFENIAKMTAKSSVQLENIGFSEKPMAIFLGIPDYDKSTHFLATVFIRQLTFVLEKKATRSKTGKCDRPVKFICDEFGNLPAIEGMANIITVCLGRNISFDLYIQAHSQMKKLYGDDAETLMGNCGNHIFILTNDDATAKNFSENLGNETIVDIQRSGDKLTMKKYFSESTMEKPLLSMNQLEELQEGECVIKRVMKRRDLKGHRIRPTPIFNSVESGKVFLFRYEYLQNTFPNPDQIDMNKMNPEDCSYIQLENIVFDYRKAFAHFQNGGDSRSAEPKKLSELSNCDEIIRLTKHMFGIDVNTNTFIIDLIKVINDSDAKKEDKQAMISMIEFSMAA</sequence>
<comment type="subcellular location">
    <subcellularLocation>
        <location evidence="1">Cell membrane</location>
        <topology evidence="1">Multi-pass membrane protein</topology>
    </subcellularLocation>
</comment>
<dbReference type="Gene3D" id="3.40.50.300">
    <property type="entry name" value="P-loop containing nucleotide triphosphate hydrolases"/>
    <property type="match status" value="1"/>
</dbReference>
<protein>
    <submittedName>
        <fullName evidence="8">Type IV secretory system conjugative DNA transfer family protein</fullName>
    </submittedName>
</protein>
<evidence type="ECO:0000256" key="4">
    <source>
        <dbReference type="ARBA" id="ARBA00022692"/>
    </source>
</evidence>
<dbReference type="SUPFAM" id="SSF52540">
    <property type="entry name" value="P-loop containing nucleoside triphosphate hydrolases"/>
    <property type="match status" value="1"/>
</dbReference>
<dbReference type="InterPro" id="IPR003688">
    <property type="entry name" value="TraG/VirD4"/>
</dbReference>
<dbReference type="EMBL" id="JACOOY010000022">
    <property type="protein sequence ID" value="MBC5666204.1"/>
    <property type="molecule type" value="Genomic_DNA"/>
</dbReference>
<accession>A0ABR7EXY2</accession>
<evidence type="ECO:0000256" key="5">
    <source>
        <dbReference type="ARBA" id="ARBA00022989"/>
    </source>
</evidence>
<dbReference type="Pfam" id="PF02534">
    <property type="entry name" value="T4SS-DNA_transf"/>
    <property type="match status" value="1"/>
</dbReference>
<evidence type="ECO:0000256" key="3">
    <source>
        <dbReference type="ARBA" id="ARBA00022475"/>
    </source>
</evidence>
<dbReference type="InterPro" id="IPR051539">
    <property type="entry name" value="T4SS-coupling_protein"/>
</dbReference>
<dbReference type="PANTHER" id="PTHR37937:SF1">
    <property type="entry name" value="CONJUGATIVE TRANSFER: DNA TRANSPORT"/>
    <property type="match status" value="1"/>
</dbReference>
<name>A0ABR7EXY2_9FIRM</name>
<dbReference type="RefSeq" id="WP_186856192.1">
    <property type="nucleotide sequence ID" value="NZ_JACOOY010000022.1"/>
</dbReference>
<dbReference type="PANTHER" id="PTHR37937">
    <property type="entry name" value="CONJUGATIVE TRANSFER: DNA TRANSPORT"/>
    <property type="match status" value="1"/>
</dbReference>
<keyword evidence="4 7" id="KW-0812">Transmembrane</keyword>
<organism evidence="8 9">
    <name type="scientific">Dorea hominis</name>
    <dbReference type="NCBI Taxonomy" id="2763040"/>
    <lineage>
        <taxon>Bacteria</taxon>
        <taxon>Bacillati</taxon>
        <taxon>Bacillota</taxon>
        <taxon>Clostridia</taxon>
        <taxon>Lachnospirales</taxon>
        <taxon>Lachnospiraceae</taxon>
        <taxon>Dorea</taxon>
    </lineage>
</organism>
<dbReference type="Proteomes" id="UP000647235">
    <property type="component" value="Unassembled WGS sequence"/>
</dbReference>
<dbReference type="CDD" id="cd01127">
    <property type="entry name" value="TrwB_TraG_TraD_VirD4"/>
    <property type="match status" value="1"/>
</dbReference>
<evidence type="ECO:0000256" key="7">
    <source>
        <dbReference type="SAM" id="Phobius"/>
    </source>
</evidence>
<gene>
    <name evidence="8" type="ORF">H8S07_13285</name>
</gene>
<evidence type="ECO:0000256" key="2">
    <source>
        <dbReference type="ARBA" id="ARBA00008806"/>
    </source>
</evidence>
<evidence type="ECO:0000313" key="9">
    <source>
        <dbReference type="Proteomes" id="UP000647235"/>
    </source>
</evidence>
<evidence type="ECO:0000313" key="8">
    <source>
        <dbReference type="EMBL" id="MBC5666204.1"/>
    </source>
</evidence>
<reference evidence="8 9" key="1">
    <citation type="submission" date="2020-08" db="EMBL/GenBank/DDBJ databases">
        <title>Genome public.</title>
        <authorList>
            <person name="Liu C."/>
            <person name="Sun Q."/>
        </authorList>
    </citation>
    <scope>NUCLEOTIDE SEQUENCE [LARGE SCALE GENOMIC DNA]</scope>
    <source>
        <strain evidence="8 9">NSJ-36</strain>
    </source>
</reference>
<comment type="caution">
    <text evidence="8">The sequence shown here is derived from an EMBL/GenBank/DDBJ whole genome shotgun (WGS) entry which is preliminary data.</text>
</comment>
<proteinExistence type="inferred from homology"/>
<feature type="transmembrane region" description="Helical" evidence="7">
    <location>
        <begin position="81"/>
        <end position="102"/>
    </location>
</feature>
<dbReference type="NCBIfam" id="NF045973">
    <property type="entry name" value="conju_CD1115"/>
    <property type="match status" value="1"/>
</dbReference>
<keyword evidence="3" id="KW-1003">Cell membrane</keyword>
<comment type="similarity">
    <text evidence="2">Belongs to the VirD4/TraG family.</text>
</comment>
<dbReference type="InterPro" id="IPR027417">
    <property type="entry name" value="P-loop_NTPase"/>
</dbReference>
<feature type="transmembrane region" description="Helical" evidence="7">
    <location>
        <begin position="21"/>
        <end position="44"/>
    </location>
</feature>
<evidence type="ECO:0000256" key="6">
    <source>
        <dbReference type="ARBA" id="ARBA00023136"/>
    </source>
</evidence>
<keyword evidence="9" id="KW-1185">Reference proteome</keyword>